<dbReference type="Gene3D" id="2.60.40.10">
    <property type="entry name" value="Immunoglobulins"/>
    <property type="match status" value="2"/>
</dbReference>
<feature type="signal peptide" evidence="1">
    <location>
        <begin position="1"/>
        <end position="25"/>
    </location>
</feature>
<dbReference type="RefSeq" id="WP_091394076.1">
    <property type="nucleotide sequence ID" value="NZ_BKAI01000004.1"/>
</dbReference>
<dbReference type="EMBL" id="FNEZ01000002">
    <property type="protein sequence ID" value="SDJ77490.1"/>
    <property type="molecule type" value="Genomic_DNA"/>
</dbReference>
<dbReference type="InterPro" id="IPR002909">
    <property type="entry name" value="IPT_dom"/>
</dbReference>
<dbReference type="InterPro" id="IPR014756">
    <property type="entry name" value="Ig_E-set"/>
</dbReference>
<accession>A0A1G8WIV5</accession>
<sequence length="352" mass="37256">MKSLKISGIGILLLLLSFLSLNSCSDDDSKTNVGAPPVISSVSASTVDDNGNPTALTPVNLGYANNYYIISGSGFTSVQKVYFNETDTYFNPAFVTDNTIIVNIDIDTPYADASDELKVVTANGTAVYHFVIAPPAPLVNSFNPINAAAGETVTVYGDFFLDPVVTVGTTAATVISSTMTEIQFVMPADSNYDYVEVTTISGSNTAPQAIGTAIYDDARASFVENWLGPWDGSGFTVNTSIKIQGESSIEANYTAYTGFKIPMFASPVSTAPYSGIRISLKSTKPAGKVKIYVNGNNGAGKEIEFTSNWTSVVIPFADLGGAPASLNEIVIQEFANAGGDKLFFDDIGFILR</sequence>
<evidence type="ECO:0000256" key="1">
    <source>
        <dbReference type="SAM" id="SignalP"/>
    </source>
</evidence>
<evidence type="ECO:0000313" key="4">
    <source>
        <dbReference type="Proteomes" id="UP000199580"/>
    </source>
</evidence>
<dbReference type="OrthoDB" id="1491905at2"/>
<dbReference type="Proteomes" id="UP000199580">
    <property type="component" value="Unassembled WGS sequence"/>
</dbReference>
<gene>
    <name evidence="3" type="ORF">SAMN04487935_1815</name>
</gene>
<evidence type="ECO:0000259" key="2">
    <source>
        <dbReference type="Pfam" id="PF01833"/>
    </source>
</evidence>
<name>A0A1G8WIV5_9FLAO</name>
<feature type="domain" description="IPT/TIG" evidence="2">
    <location>
        <begin position="137"/>
        <end position="191"/>
    </location>
</feature>
<dbReference type="STRING" id="1128970.SAMN04487935_1815"/>
<feature type="chain" id="PRO_5011620973" description="IPT/TIG domain-containing protein" evidence="1">
    <location>
        <begin position="26"/>
        <end position="352"/>
    </location>
</feature>
<dbReference type="AlphaFoldDB" id="A0A1G8WIV5"/>
<dbReference type="SUPFAM" id="SSF81296">
    <property type="entry name" value="E set domains"/>
    <property type="match status" value="1"/>
</dbReference>
<organism evidence="3 4">
    <name type="scientific">Flavobacterium noncentrifugens</name>
    <dbReference type="NCBI Taxonomy" id="1128970"/>
    <lineage>
        <taxon>Bacteria</taxon>
        <taxon>Pseudomonadati</taxon>
        <taxon>Bacteroidota</taxon>
        <taxon>Flavobacteriia</taxon>
        <taxon>Flavobacteriales</taxon>
        <taxon>Flavobacteriaceae</taxon>
        <taxon>Flavobacterium</taxon>
    </lineage>
</organism>
<proteinExistence type="predicted"/>
<dbReference type="Gene3D" id="2.60.120.430">
    <property type="entry name" value="Galactose-binding lectin"/>
    <property type="match status" value="1"/>
</dbReference>
<protein>
    <recommendedName>
        <fullName evidence="2">IPT/TIG domain-containing protein</fullName>
    </recommendedName>
</protein>
<evidence type="ECO:0000313" key="3">
    <source>
        <dbReference type="EMBL" id="SDJ77490.1"/>
    </source>
</evidence>
<dbReference type="Pfam" id="PF01833">
    <property type="entry name" value="TIG"/>
    <property type="match status" value="1"/>
</dbReference>
<dbReference type="InterPro" id="IPR013783">
    <property type="entry name" value="Ig-like_fold"/>
</dbReference>
<keyword evidence="1" id="KW-0732">Signal</keyword>
<reference evidence="3 4" key="1">
    <citation type="submission" date="2016-10" db="EMBL/GenBank/DDBJ databases">
        <authorList>
            <person name="de Groot N.N."/>
        </authorList>
    </citation>
    <scope>NUCLEOTIDE SEQUENCE [LARGE SCALE GENOMIC DNA]</scope>
    <source>
        <strain evidence="3 4">CGMCC 1.10076</strain>
    </source>
</reference>
<keyword evidence="4" id="KW-1185">Reference proteome</keyword>